<dbReference type="Proteomes" id="UP001590950">
    <property type="component" value="Unassembled WGS sequence"/>
</dbReference>
<proteinExistence type="predicted"/>
<organism evidence="1 2">
    <name type="scientific">Stereocaulon virgatum</name>
    <dbReference type="NCBI Taxonomy" id="373712"/>
    <lineage>
        <taxon>Eukaryota</taxon>
        <taxon>Fungi</taxon>
        <taxon>Dikarya</taxon>
        <taxon>Ascomycota</taxon>
        <taxon>Pezizomycotina</taxon>
        <taxon>Lecanoromycetes</taxon>
        <taxon>OSLEUM clade</taxon>
        <taxon>Lecanoromycetidae</taxon>
        <taxon>Lecanorales</taxon>
        <taxon>Lecanorineae</taxon>
        <taxon>Stereocaulaceae</taxon>
        <taxon>Stereocaulon</taxon>
    </lineage>
</organism>
<accession>A0ABR4A8M9</accession>
<reference evidence="1 2" key="1">
    <citation type="submission" date="2024-09" db="EMBL/GenBank/DDBJ databases">
        <title>Rethinking Asexuality: The Enigmatic Case of Functional Sexual Genes in Lepraria (Stereocaulaceae).</title>
        <authorList>
            <person name="Doellman M."/>
            <person name="Sun Y."/>
            <person name="Barcenas-Pena A."/>
            <person name="Lumbsch H.T."/>
            <person name="Grewe F."/>
        </authorList>
    </citation>
    <scope>NUCLEOTIDE SEQUENCE [LARGE SCALE GENOMIC DNA]</scope>
    <source>
        <strain evidence="1 2">Mercado 3170</strain>
    </source>
</reference>
<protein>
    <submittedName>
        <fullName evidence="1">Uncharacterized protein</fullName>
    </submittedName>
</protein>
<keyword evidence="2" id="KW-1185">Reference proteome</keyword>
<comment type="caution">
    <text evidence="1">The sequence shown here is derived from an EMBL/GenBank/DDBJ whole genome shotgun (WGS) entry which is preliminary data.</text>
</comment>
<dbReference type="PANTHER" id="PTHR42085:SF1">
    <property type="entry name" value="F-BOX DOMAIN-CONTAINING PROTEIN"/>
    <property type="match status" value="1"/>
</dbReference>
<evidence type="ECO:0000313" key="1">
    <source>
        <dbReference type="EMBL" id="KAL2041266.1"/>
    </source>
</evidence>
<sequence>MTCARDEKKPLLARAGQKLQSLWLSRKGHRIPKTNIIEGPSSSVLPNVTTNHQIAFRFSDLPVEIKLMVLECVIAPGKIYLEPYTQRWGFGRLKVACAYRTLTSTRKPTDQLPEWVHKLERVHLKTPPKQSRRLGGSPLVKQPGFGLMATERLMYEEGHPIFYGENEFHVAPGPISITSRYFFDLQAKHRDMIRKLVIKLTIADLTPEGFQHVEWEVRDRMSRSKHDLRSMSRNGQVRVWVASCMATLELLWEQKLDWLHTLPKLSDLTITGQERKLDFGQERLGAERPLSIVAVNRPDFPAFFISCRTSARRTLSKEFNSRGRYTSPSRLSSDNPGEPMWVMDVEGTKDWLAGWGPGVRYKS</sequence>
<dbReference type="PANTHER" id="PTHR42085">
    <property type="entry name" value="F-BOX DOMAIN-CONTAINING PROTEIN"/>
    <property type="match status" value="1"/>
</dbReference>
<name>A0ABR4A8M9_9LECA</name>
<evidence type="ECO:0000313" key="2">
    <source>
        <dbReference type="Proteomes" id="UP001590950"/>
    </source>
</evidence>
<gene>
    <name evidence="1" type="ORF">N7G274_006211</name>
</gene>
<dbReference type="InterPro" id="IPR038883">
    <property type="entry name" value="AN11006-like"/>
</dbReference>
<dbReference type="EMBL" id="JBEFKJ010000018">
    <property type="protein sequence ID" value="KAL2041266.1"/>
    <property type="molecule type" value="Genomic_DNA"/>
</dbReference>